<dbReference type="AlphaFoldDB" id="A0AAV4NKN4"/>
<dbReference type="Proteomes" id="UP001054945">
    <property type="component" value="Unassembled WGS sequence"/>
</dbReference>
<name>A0AAV4NKN4_CAEEX</name>
<gene>
    <name evidence="1" type="ORF">CEXT_798991</name>
</gene>
<comment type="caution">
    <text evidence="1">The sequence shown here is derived from an EMBL/GenBank/DDBJ whole genome shotgun (WGS) entry which is preliminary data.</text>
</comment>
<organism evidence="1 2">
    <name type="scientific">Caerostris extrusa</name>
    <name type="common">Bark spider</name>
    <name type="synonym">Caerostris bankana</name>
    <dbReference type="NCBI Taxonomy" id="172846"/>
    <lineage>
        <taxon>Eukaryota</taxon>
        <taxon>Metazoa</taxon>
        <taxon>Ecdysozoa</taxon>
        <taxon>Arthropoda</taxon>
        <taxon>Chelicerata</taxon>
        <taxon>Arachnida</taxon>
        <taxon>Araneae</taxon>
        <taxon>Araneomorphae</taxon>
        <taxon>Entelegynae</taxon>
        <taxon>Araneoidea</taxon>
        <taxon>Araneidae</taxon>
        <taxon>Caerostris</taxon>
    </lineage>
</organism>
<sequence>MLSEVKNQTSSGREEESIVDRCLTTSVRKKQTRFRCRGVFSVTPALLINHHSAHRSSSVPPTFPAKKETWKELVKTSHEKNCISPDVMVAEIEGNENR</sequence>
<reference evidence="1 2" key="1">
    <citation type="submission" date="2021-06" db="EMBL/GenBank/DDBJ databases">
        <title>Caerostris extrusa draft genome.</title>
        <authorList>
            <person name="Kono N."/>
            <person name="Arakawa K."/>
        </authorList>
    </citation>
    <scope>NUCLEOTIDE SEQUENCE [LARGE SCALE GENOMIC DNA]</scope>
</reference>
<accession>A0AAV4NKN4</accession>
<evidence type="ECO:0000313" key="1">
    <source>
        <dbReference type="EMBL" id="GIX84281.1"/>
    </source>
</evidence>
<evidence type="ECO:0000313" key="2">
    <source>
        <dbReference type="Proteomes" id="UP001054945"/>
    </source>
</evidence>
<proteinExistence type="predicted"/>
<dbReference type="EMBL" id="BPLR01020948">
    <property type="protein sequence ID" value="GIX84281.1"/>
    <property type="molecule type" value="Genomic_DNA"/>
</dbReference>
<protein>
    <submittedName>
        <fullName evidence="1">Uncharacterized protein</fullName>
    </submittedName>
</protein>
<keyword evidence="2" id="KW-1185">Reference proteome</keyword>